<proteinExistence type="predicted"/>
<dbReference type="AlphaFoldDB" id="A0A328D4J6"/>
<dbReference type="EMBL" id="NQVE01000200">
    <property type="protein sequence ID" value="RAL39309.1"/>
    <property type="molecule type" value="Genomic_DNA"/>
</dbReference>
<organism evidence="1 2">
    <name type="scientific">Cuscuta australis</name>
    <dbReference type="NCBI Taxonomy" id="267555"/>
    <lineage>
        <taxon>Eukaryota</taxon>
        <taxon>Viridiplantae</taxon>
        <taxon>Streptophyta</taxon>
        <taxon>Embryophyta</taxon>
        <taxon>Tracheophyta</taxon>
        <taxon>Spermatophyta</taxon>
        <taxon>Magnoliopsida</taxon>
        <taxon>eudicotyledons</taxon>
        <taxon>Gunneridae</taxon>
        <taxon>Pentapetalae</taxon>
        <taxon>asterids</taxon>
        <taxon>lamiids</taxon>
        <taxon>Solanales</taxon>
        <taxon>Convolvulaceae</taxon>
        <taxon>Cuscuteae</taxon>
        <taxon>Cuscuta</taxon>
        <taxon>Cuscuta subgen. Grammica</taxon>
        <taxon>Cuscuta sect. Cleistogrammica</taxon>
    </lineage>
</organism>
<name>A0A328D4J6_9ASTE</name>
<evidence type="ECO:0000313" key="1">
    <source>
        <dbReference type="EMBL" id="RAL39309.1"/>
    </source>
</evidence>
<protein>
    <submittedName>
        <fullName evidence="1">Uncharacterized protein</fullName>
    </submittedName>
</protein>
<gene>
    <name evidence="1" type="ORF">DM860_002842</name>
</gene>
<accession>A0A328D4J6</accession>
<keyword evidence="2" id="KW-1185">Reference proteome</keyword>
<dbReference type="Proteomes" id="UP000249390">
    <property type="component" value="Unassembled WGS sequence"/>
</dbReference>
<sequence length="39" mass="4318">MEGLPSLQDLSFVHLISKQDPQLRPSLNRAVLSAALFKP</sequence>
<reference evidence="1 2" key="1">
    <citation type="submission" date="2018-06" db="EMBL/GenBank/DDBJ databases">
        <title>The Genome of Cuscuta australis (Dodder) Provides Insight into the Evolution of Plant Parasitism.</title>
        <authorList>
            <person name="Liu H."/>
        </authorList>
    </citation>
    <scope>NUCLEOTIDE SEQUENCE [LARGE SCALE GENOMIC DNA]</scope>
    <source>
        <strain evidence="2">cv. Yunnan</strain>
        <tissue evidence="1">Vines</tissue>
    </source>
</reference>
<evidence type="ECO:0000313" key="2">
    <source>
        <dbReference type="Proteomes" id="UP000249390"/>
    </source>
</evidence>
<comment type="caution">
    <text evidence="1">The sequence shown here is derived from an EMBL/GenBank/DDBJ whole genome shotgun (WGS) entry which is preliminary data.</text>
</comment>